<dbReference type="GO" id="GO:0000160">
    <property type="term" value="P:phosphorelay signal transduction system"/>
    <property type="evidence" value="ECO:0007669"/>
    <property type="project" value="InterPro"/>
</dbReference>
<name>A0A7X9X364_9BURK</name>
<feature type="modified residue" description="4-aspartylphosphate" evidence="3">
    <location>
        <position position="55"/>
    </location>
</feature>
<evidence type="ECO:0000256" key="2">
    <source>
        <dbReference type="ARBA" id="ARBA00023125"/>
    </source>
</evidence>
<dbReference type="InterPro" id="IPR036388">
    <property type="entry name" value="WH-like_DNA-bd_sf"/>
</dbReference>
<evidence type="ECO:0000256" key="1">
    <source>
        <dbReference type="ARBA" id="ARBA00022553"/>
    </source>
</evidence>
<dbReference type="Proteomes" id="UP000583127">
    <property type="component" value="Unassembled WGS sequence"/>
</dbReference>
<dbReference type="PROSITE" id="PS50043">
    <property type="entry name" value="HTH_LUXR_2"/>
    <property type="match status" value="1"/>
</dbReference>
<dbReference type="CDD" id="cd06170">
    <property type="entry name" value="LuxR_C_like"/>
    <property type="match status" value="1"/>
</dbReference>
<dbReference type="RefSeq" id="WP_169496890.1">
    <property type="nucleotide sequence ID" value="NZ_JABBFZ010000003.1"/>
</dbReference>
<dbReference type="Pfam" id="PF00072">
    <property type="entry name" value="Response_reg"/>
    <property type="match status" value="1"/>
</dbReference>
<dbReference type="SUPFAM" id="SSF52172">
    <property type="entry name" value="CheY-like"/>
    <property type="match status" value="1"/>
</dbReference>
<accession>A0A7X9X364</accession>
<sequence>MNLRIILADDHPFVLLGSRSTLETCEDLAIVGEALTPTALLALLRGTPCDVLVIDLSMPEPRGQGGVVEEGIGLIRRIRRDWPALRVLVVTGQTNGAILRTVAADSAVSLLGKTDSLDELPHAIRECARGVRYLGRSVAAALALSHEDDKLFLTALLLSKRQTEILRRLVSGESIGEIAAALGCNRRTVTRQKQAAMAHLGVSDDPALFACVRTCGMLFSDFAARR</sequence>
<evidence type="ECO:0000313" key="7">
    <source>
        <dbReference type="Proteomes" id="UP000583127"/>
    </source>
</evidence>
<reference evidence="6 7" key="1">
    <citation type="submission" date="2020-04" db="EMBL/GenBank/DDBJ databases">
        <title>Paraburkholderia sp. G-4-1-8 isolated from soil.</title>
        <authorList>
            <person name="Dahal R.H."/>
        </authorList>
    </citation>
    <scope>NUCLEOTIDE SEQUENCE [LARGE SCALE GENOMIC DNA]</scope>
    <source>
        <strain evidence="6 7">G-4-1-8</strain>
    </source>
</reference>
<proteinExistence type="predicted"/>
<dbReference type="CDD" id="cd17535">
    <property type="entry name" value="REC_NarL-like"/>
    <property type="match status" value="1"/>
</dbReference>
<evidence type="ECO:0000259" key="4">
    <source>
        <dbReference type="PROSITE" id="PS50043"/>
    </source>
</evidence>
<evidence type="ECO:0000256" key="3">
    <source>
        <dbReference type="PROSITE-ProRule" id="PRU00169"/>
    </source>
</evidence>
<dbReference type="InterPro" id="IPR016032">
    <property type="entry name" value="Sig_transdc_resp-reg_C-effctor"/>
</dbReference>
<dbReference type="GO" id="GO:0006355">
    <property type="term" value="P:regulation of DNA-templated transcription"/>
    <property type="evidence" value="ECO:0007669"/>
    <property type="project" value="InterPro"/>
</dbReference>
<evidence type="ECO:0000313" key="6">
    <source>
        <dbReference type="EMBL" id="NML30598.1"/>
    </source>
</evidence>
<dbReference type="GO" id="GO:0003677">
    <property type="term" value="F:DNA binding"/>
    <property type="evidence" value="ECO:0007669"/>
    <property type="project" value="UniProtKB-KW"/>
</dbReference>
<protein>
    <submittedName>
        <fullName evidence="6">Response regulator transcription factor</fullName>
    </submittedName>
</protein>
<dbReference type="PROSITE" id="PS50110">
    <property type="entry name" value="RESPONSE_REGULATORY"/>
    <property type="match status" value="1"/>
</dbReference>
<dbReference type="AlphaFoldDB" id="A0A7X9X364"/>
<dbReference type="InterPro" id="IPR000792">
    <property type="entry name" value="Tscrpt_reg_LuxR_C"/>
</dbReference>
<organism evidence="6 7">
    <name type="scientific">Paraburkholderia antibiotica</name>
    <dbReference type="NCBI Taxonomy" id="2728839"/>
    <lineage>
        <taxon>Bacteria</taxon>
        <taxon>Pseudomonadati</taxon>
        <taxon>Pseudomonadota</taxon>
        <taxon>Betaproteobacteria</taxon>
        <taxon>Burkholderiales</taxon>
        <taxon>Burkholderiaceae</taxon>
        <taxon>Paraburkholderia</taxon>
    </lineage>
</organism>
<dbReference type="EMBL" id="JABBFZ010000003">
    <property type="protein sequence ID" value="NML30598.1"/>
    <property type="molecule type" value="Genomic_DNA"/>
</dbReference>
<keyword evidence="1 3" id="KW-0597">Phosphoprotein</keyword>
<dbReference type="Gene3D" id="1.10.10.10">
    <property type="entry name" value="Winged helix-like DNA-binding domain superfamily/Winged helix DNA-binding domain"/>
    <property type="match status" value="1"/>
</dbReference>
<dbReference type="SMART" id="SM00448">
    <property type="entry name" value="REC"/>
    <property type="match status" value="1"/>
</dbReference>
<feature type="domain" description="Response regulatory" evidence="5">
    <location>
        <begin position="4"/>
        <end position="128"/>
    </location>
</feature>
<dbReference type="PANTHER" id="PTHR43214">
    <property type="entry name" value="TWO-COMPONENT RESPONSE REGULATOR"/>
    <property type="match status" value="1"/>
</dbReference>
<dbReference type="InterPro" id="IPR039420">
    <property type="entry name" value="WalR-like"/>
</dbReference>
<dbReference type="InterPro" id="IPR011006">
    <property type="entry name" value="CheY-like_superfamily"/>
</dbReference>
<dbReference type="Pfam" id="PF00196">
    <property type="entry name" value="GerE"/>
    <property type="match status" value="1"/>
</dbReference>
<gene>
    <name evidence="6" type="ORF">HHL14_07110</name>
</gene>
<dbReference type="PANTHER" id="PTHR43214:SF17">
    <property type="entry name" value="TRANSCRIPTIONAL REGULATORY PROTEIN RCSB"/>
    <property type="match status" value="1"/>
</dbReference>
<keyword evidence="7" id="KW-1185">Reference proteome</keyword>
<dbReference type="InterPro" id="IPR058245">
    <property type="entry name" value="NreC/VraR/RcsB-like_REC"/>
</dbReference>
<dbReference type="SUPFAM" id="SSF46894">
    <property type="entry name" value="C-terminal effector domain of the bipartite response regulators"/>
    <property type="match status" value="1"/>
</dbReference>
<dbReference type="Gene3D" id="3.40.50.2300">
    <property type="match status" value="1"/>
</dbReference>
<keyword evidence="2" id="KW-0238">DNA-binding</keyword>
<dbReference type="InterPro" id="IPR001789">
    <property type="entry name" value="Sig_transdc_resp-reg_receiver"/>
</dbReference>
<evidence type="ECO:0000259" key="5">
    <source>
        <dbReference type="PROSITE" id="PS50110"/>
    </source>
</evidence>
<feature type="domain" description="HTH luxR-type" evidence="4">
    <location>
        <begin position="151"/>
        <end position="216"/>
    </location>
</feature>
<comment type="caution">
    <text evidence="6">The sequence shown here is derived from an EMBL/GenBank/DDBJ whole genome shotgun (WGS) entry which is preliminary data.</text>
</comment>
<dbReference type="SMART" id="SM00421">
    <property type="entry name" value="HTH_LUXR"/>
    <property type="match status" value="1"/>
</dbReference>